<dbReference type="PROSITE" id="PS51257">
    <property type="entry name" value="PROKAR_LIPOPROTEIN"/>
    <property type="match status" value="1"/>
</dbReference>
<dbReference type="Proteomes" id="UP000540412">
    <property type="component" value="Unassembled WGS sequence"/>
</dbReference>
<evidence type="ECO:0000256" key="2">
    <source>
        <dbReference type="ARBA" id="ARBA00023002"/>
    </source>
</evidence>
<accession>A0A7W9PAE5</accession>
<dbReference type="NCBIfam" id="TIGR03467">
    <property type="entry name" value="HpnE"/>
    <property type="match status" value="1"/>
</dbReference>
<evidence type="ECO:0000313" key="5">
    <source>
        <dbReference type="EMBL" id="MBB5912118.1"/>
    </source>
</evidence>
<organism evidence="5 6">
    <name type="scientific">Nocardia transvalensis</name>
    <dbReference type="NCBI Taxonomy" id="37333"/>
    <lineage>
        <taxon>Bacteria</taxon>
        <taxon>Bacillati</taxon>
        <taxon>Actinomycetota</taxon>
        <taxon>Actinomycetes</taxon>
        <taxon>Mycobacteriales</taxon>
        <taxon>Nocardiaceae</taxon>
        <taxon>Nocardia</taxon>
    </lineage>
</organism>
<feature type="binding site" evidence="3">
    <location>
        <position position="245"/>
    </location>
    <ligand>
        <name>FAD</name>
        <dbReference type="ChEBI" id="CHEBI:57692"/>
    </ligand>
</feature>
<dbReference type="RefSeq" id="WP_051162363.1">
    <property type="nucleotide sequence ID" value="NZ_JACHIT010000001.1"/>
</dbReference>
<dbReference type="InterPro" id="IPR001613">
    <property type="entry name" value="Flavin_amine_oxidase"/>
</dbReference>
<reference evidence="5 6" key="1">
    <citation type="submission" date="2020-08" db="EMBL/GenBank/DDBJ databases">
        <title>Sequencing the genomes of 1000 actinobacteria strains.</title>
        <authorList>
            <person name="Klenk H.-P."/>
        </authorList>
    </citation>
    <scope>NUCLEOTIDE SEQUENCE [LARGE SCALE GENOMIC DNA]</scope>
    <source>
        <strain evidence="5 6">DSM 43582</strain>
    </source>
</reference>
<proteinExistence type="predicted"/>
<dbReference type="Pfam" id="PF01593">
    <property type="entry name" value="Amino_oxidase"/>
    <property type="match status" value="1"/>
</dbReference>
<evidence type="ECO:0000256" key="3">
    <source>
        <dbReference type="PIRSR" id="PIRSR601613-1"/>
    </source>
</evidence>
<evidence type="ECO:0000313" key="6">
    <source>
        <dbReference type="Proteomes" id="UP000540412"/>
    </source>
</evidence>
<name>A0A7W9PAE5_9NOCA</name>
<evidence type="ECO:0000256" key="1">
    <source>
        <dbReference type="ARBA" id="ARBA00001974"/>
    </source>
</evidence>
<dbReference type="SUPFAM" id="SSF51905">
    <property type="entry name" value="FAD/NAD(P)-binding domain"/>
    <property type="match status" value="1"/>
</dbReference>
<dbReference type="EMBL" id="JACHIT010000001">
    <property type="protein sequence ID" value="MBB5912118.1"/>
    <property type="molecule type" value="Genomic_DNA"/>
</dbReference>
<dbReference type="AlphaFoldDB" id="A0A7W9PAE5"/>
<dbReference type="Gene3D" id="3.50.50.60">
    <property type="entry name" value="FAD/NAD(P)-binding domain"/>
    <property type="match status" value="1"/>
</dbReference>
<dbReference type="PRINTS" id="PR00757">
    <property type="entry name" value="AMINEOXDASEF"/>
</dbReference>
<evidence type="ECO:0000259" key="4">
    <source>
        <dbReference type="Pfam" id="PF01593"/>
    </source>
</evidence>
<sequence length="458" mass="48379">MTPRVAVVGGGLAGITAALACADAGYRVTLYESRPRLGGLTYSFERGGLRVDNGQHVFLRCCERYRALLTRLGVERDVNLQERLDIPVRGLSPGTSTAETFTAAGRLRRLSLPAPLHLSWALLRYPWLDTAARVRFVRAALALRAVDPADPRSDTTSFGAWLREYGQDRAAIESLWDLVGIATLNARADDVSLALAATVFQIGLLTEAAAADIGWARVPLGQLHGEAAGRALAASGVDVVTHAKVTAVRQAPGGWALSADDTAVTADAVVLAVPPDAAAALLPPGAVDLGPDWAAALGSSPIINVHAVYDRKVMDGPFLAGIGTAAQWVFDRTAASGLDDGQYLAVSVSAADEFVDLPTAELRRRFLPALNALLPATRAAEVRDFFVTRERHATFRPSPGTTRLRPAARTALPGLYLAGAWTATGWPATMEGAVRSGESASAALLSDLSPIRSREAVR</sequence>
<gene>
    <name evidence="5" type="ORF">BJY24_000985</name>
</gene>
<comment type="caution">
    <text evidence="5">The sequence shown here is derived from an EMBL/GenBank/DDBJ whole genome shotgun (WGS) entry which is preliminary data.</text>
</comment>
<dbReference type="InterPro" id="IPR036188">
    <property type="entry name" value="FAD/NAD-bd_sf"/>
</dbReference>
<dbReference type="InterPro" id="IPR050464">
    <property type="entry name" value="Zeta_carotene_desat/Oxidored"/>
</dbReference>
<keyword evidence="6" id="KW-1185">Reference proteome</keyword>
<protein>
    <submittedName>
        <fullName evidence="5">Squalene-associated FAD-dependent desaturase</fullName>
    </submittedName>
</protein>
<feature type="domain" description="Amine oxidase" evidence="4">
    <location>
        <begin position="12"/>
        <end position="445"/>
    </location>
</feature>
<dbReference type="InterPro" id="IPR002937">
    <property type="entry name" value="Amino_oxidase"/>
</dbReference>
<dbReference type="PANTHER" id="PTHR42923:SF47">
    <property type="entry name" value="BLR3003 PROTEIN"/>
    <property type="match status" value="1"/>
</dbReference>
<dbReference type="InterPro" id="IPR017830">
    <property type="entry name" value="SQase_HpnE"/>
</dbReference>
<keyword evidence="2" id="KW-0560">Oxidoreductase</keyword>
<dbReference type="PANTHER" id="PTHR42923">
    <property type="entry name" value="PROTOPORPHYRINOGEN OXIDASE"/>
    <property type="match status" value="1"/>
</dbReference>
<comment type="cofactor">
    <cofactor evidence="1">
        <name>FAD</name>
        <dbReference type="ChEBI" id="CHEBI:57692"/>
    </cofactor>
</comment>
<dbReference type="GO" id="GO:0016491">
    <property type="term" value="F:oxidoreductase activity"/>
    <property type="evidence" value="ECO:0007669"/>
    <property type="project" value="UniProtKB-KW"/>
</dbReference>